<dbReference type="AlphaFoldDB" id="A0A918BW39"/>
<dbReference type="PANTHER" id="PTHR41913">
    <property type="entry name" value="DUF1684 DOMAIN-CONTAINING PROTEIN"/>
    <property type="match status" value="1"/>
</dbReference>
<sequence length="174" mass="18764">MAAEALLDFRRRKDDLFASGRGPVRGAALEAFTGLSYYPPDEELMFELPLMRSAGDSVTLDTSTGETRQMAEFATVTVPFPGGAQTLTLYAQPGEDAPQSLFLPFRDATSGSESYGAGRYLDAPVIELDGGEGVRLDFNLAYHPYCAYGDGWTCPLPPAQNWLKAAVRAGEKLG</sequence>
<reference evidence="1" key="1">
    <citation type="journal article" date="2014" name="Int. J. Syst. Evol. Microbiol.">
        <title>Complete genome sequence of Corynebacterium casei LMG S-19264T (=DSM 44701T), isolated from a smear-ripened cheese.</title>
        <authorList>
            <consortium name="US DOE Joint Genome Institute (JGI-PGF)"/>
            <person name="Walter F."/>
            <person name="Albersmeier A."/>
            <person name="Kalinowski J."/>
            <person name="Ruckert C."/>
        </authorList>
    </citation>
    <scope>NUCLEOTIDE SEQUENCE</scope>
    <source>
        <strain evidence="1">JCM 31311</strain>
    </source>
</reference>
<dbReference type="RefSeq" id="WP_189087844.1">
    <property type="nucleotide sequence ID" value="NZ_BMQL01000001.1"/>
</dbReference>
<dbReference type="PANTHER" id="PTHR41913:SF1">
    <property type="entry name" value="DUF1684 DOMAIN-CONTAINING PROTEIN"/>
    <property type="match status" value="1"/>
</dbReference>
<accession>A0A918BW39</accession>
<protein>
    <recommendedName>
        <fullName evidence="3">DUF1684 domain-containing protein</fullName>
    </recommendedName>
</protein>
<dbReference type="Proteomes" id="UP000603865">
    <property type="component" value="Unassembled WGS sequence"/>
</dbReference>
<organism evidence="1 2">
    <name type="scientific">Deinococcus ruber</name>
    <dbReference type="NCBI Taxonomy" id="1848197"/>
    <lineage>
        <taxon>Bacteria</taxon>
        <taxon>Thermotogati</taxon>
        <taxon>Deinococcota</taxon>
        <taxon>Deinococci</taxon>
        <taxon>Deinococcales</taxon>
        <taxon>Deinococcaceae</taxon>
        <taxon>Deinococcus</taxon>
    </lineage>
</organism>
<comment type="caution">
    <text evidence="1">The sequence shown here is derived from an EMBL/GenBank/DDBJ whole genome shotgun (WGS) entry which is preliminary data.</text>
</comment>
<gene>
    <name evidence="1" type="ORF">GCM10008957_04530</name>
</gene>
<dbReference type="Pfam" id="PF07920">
    <property type="entry name" value="DUF1684"/>
    <property type="match status" value="1"/>
</dbReference>
<dbReference type="InterPro" id="IPR012467">
    <property type="entry name" value="DUF1684"/>
</dbReference>
<dbReference type="EMBL" id="BMQL01000001">
    <property type="protein sequence ID" value="GGQ95269.1"/>
    <property type="molecule type" value="Genomic_DNA"/>
</dbReference>
<reference evidence="1" key="2">
    <citation type="submission" date="2020-09" db="EMBL/GenBank/DDBJ databases">
        <authorList>
            <person name="Sun Q."/>
            <person name="Ohkuma M."/>
        </authorList>
    </citation>
    <scope>NUCLEOTIDE SEQUENCE</scope>
    <source>
        <strain evidence="1">JCM 31311</strain>
    </source>
</reference>
<name>A0A918BW39_9DEIO</name>
<evidence type="ECO:0000313" key="2">
    <source>
        <dbReference type="Proteomes" id="UP000603865"/>
    </source>
</evidence>
<keyword evidence="2" id="KW-1185">Reference proteome</keyword>
<evidence type="ECO:0000313" key="1">
    <source>
        <dbReference type="EMBL" id="GGQ95269.1"/>
    </source>
</evidence>
<proteinExistence type="predicted"/>
<evidence type="ECO:0008006" key="3">
    <source>
        <dbReference type="Google" id="ProtNLM"/>
    </source>
</evidence>